<sequence>MKMELGLVSSGSIVVEKVYSQRRKSFLLHLRYFSASKDDVRRFFIPQFKDVANVALRYHQTMTWCHRENVHESQSVVVFVDRVGHGATLGYRAEQAGHDRRE</sequence>
<protein>
    <submittedName>
        <fullName evidence="1">Uncharacterized protein</fullName>
    </submittedName>
</protein>
<reference evidence="1" key="1">
    <citation type="submission" date="2018-05" db="EMBL/GenBank/DDBJ databases">
        <authorList>
            <person name="Lanie J.A."/>
            <person name="Ng W.-L."/>
            <person name="Kazmierczak K.M."/>
            <person name="Andrzejewski T.M."/>
            <person name="Davidsen T.M."/>
            <person name="Wayne K.J."/>
            <person name="Tettelin H."/>
            <person name="Glass J.I."/>
            <person name="Rusch D."/>
            <person name="Podicherti R."/>
            <person name="Tsui H.-C.T."/>
            <person name="Winkler M.E."/>
        </authorList>
    </citation>
    <scope>NUCLEOTIDE SEQUENCE</scope>
</reference>
<proteinExistence type="predicted"/>
<dbReference type="AlphaFoldDB" id="A0A381QJB2"/>
<organism evidence="1">
    <name type="scientific">marine metagenome</name>
    <dbReference type="NCBI Taxonomy" id="408172"/>
    <lineage>
        <taxon>unclassified sequences</taxon>
        <taxon>metagenomes</taxon>
        <taxon>ecological metagenomes</taxon>
    </lineage>
</organism>
<name>A0A381QJB2_9ZZZZ</name>
<dbReference type="EMBL" id="UINC01001372">
    <property type="protein sequence ID" value="SUZ78994.1"/>
    <property type="molecule type" value="Genomic_DNA"/>
</dbReference>
<evidence type="ECO:0000313" key="1">
    <source>
        <dbReference type="EMBL" id="SUZ78994.1"/>
    </source>
</evidence>
<accession>A0A381QJB2</accession>
<gene>
    <name evidence="1" type="ORF">METZ01_LOCUS31848</name>
</gene>